<dbReference type="AlphaFoldDB" id="A0A7S9KN45"/>
<proteinExistence type="predicted"/>
<protein>
    <submittedName>
        <fullName evidence="2">Uncharacterized protein</fullName>
    </submittedName>
</protein>
<organism evidence="2 3">
    <name type="scientific">Epichloe festucae (strain Fl1)</name>
    <dbReference type="NCBI Taxonomy" id="877507"/>
    <lineage>
        <taxon>Eukaryota</taxon>
        <taxon>Fungi</taxon>
        <taxon>Dikarya</taxon>
        <taxon>Ascomycota</taxon>
        <taxon>Pezizomycotina</taxon>
        <taxon>Sordariomycetes</taxon>
        <taxon>Hypocreomycetidae</taxon>
        <taxon>Hypocreales</taxon>
        <taxon>Clavicipitaceae</taxon>
        <taxon>Epichloe</taxon>
    </lineage>
</organism>
<feature type="region of interest" description="Disordered" evidence="1">
    <location>
        <begin position="24"/>
        <end position="44"/>
    </location>
</feature>
<reference evidence="2 3" key="1">
    <citation type="journal article" date="2018" name="PLoS Genet.">
        <title>Repeat elements organise 3D genome structure and mediate transcription in the filamentous fungus Epichloe festucae.</title>
        <authorList>
            <person name="Winter D.J."/>
            <person name="Ganley A.R.D."/>
            <person name="Young C.A."/>
            <person name="Liachko I."/>
            <person name="Schardl C.L."/>
            <person name="Dupont P.Y."/>
            <person name="Berry D."/>
            <person name="Ram A."/>
            <person name="Scott B."/>
            <person name="Cox M.P."/>
        </authorList>
    </citation>
    <scope>NUCLEOTIDE SEQUENCE [LARGE SCALE GENOMIC DNA]</scope>
    <source>
        <strain evidence="2 3">Fl1</strain>
    </source>
</reference>
<name>A0A7S9KN45_EPIFF</name>
<keyword evidence="3" id="KW-1185">Reference proteome</keyword>
<gene>
    <name evidence="2" type="ORF">C2857_000998</name>
</gene>
<evidence type="ECO:0000313" key="2">
    <source>
        <dbReference type="EMBL" id="QPG95507.1"/>
    </source>
</evidence>
<sequence>MPVNTQKCLDVAVDHRIQRLLRPVPVPENSGQPSAHVSCIESRGRELERPREEIEVTVKLAGPTVTGGIAITLQQPRRKHPFGQGIDQVIKDCETLRALEDVFSVASCGSLNIKDHIAVVDLLPFTPDKIDNMSHASLRSSVQPSVQAICEKQPSVLVCAGQIWTGETGYEKGDEQELECIGVGKTFGSQGERPVVADIRHGNKGLIAIPRVNGFHPSRAMNYRPHVSVLRQLLILVGAEACGTVRDDWKNKGWMDKLREKAMESETLSKVAPDSKTQKARQKRYSKSLRLVREELVKLLSTSEATTGGSNASYDDLLDSALSEKCNDASLALGEMIPLGRKGWPRGVAGENDAWQEAAADTLDLANGTLPLCESSSNAELKRVVKKAFSTVKARVTVEESHEGGHHTFVDICAVRDDFLTLAVEIESLLLKMQKQKEEQAKSGADVLSGLLKDMKLNPATVNRVGGDGCA</sequence>
<dbReference type="OrthoDB" id="4656735at2759"/>
<evidence type="ECO:0000313" key="3">
    <source>
        <dbReference type="Proteomes" id="UP000594364"/>
    </source>
</evidence>
<accession>A0A7S9KN45</accession>
<dbReference type="Proteomes" id="UP000594364">
    <property type="component" value="Chromosome 2"/>
</dbReference>
<dbReference type="EMBL" id="CP031386">
    <property type="protein sequence ID" value="QPG95507.1"/>
    <property type="molecule type" value="Genomic_DNA"/>
</dbReference>
<evidence type="ECO:0000256" key="1">
    <source>
        <dbReference type="SAM" id="MobiDB-lite"/>
    </source>
</evidence>